<evidence type="ECO:0000259" key="11">
    <source>
        <dbReference type="Pfam" id="PF26253"/>
    </source>
</evidence>
<feature type="compositionally biased region" description="Basic and acidic residues" evidence="9">
    <location>
        <begin position="1509"/>
        <end position="1518"/>
    </location>
</feature>
<dbReference type="Proteomes" id="UP000433876">
    <property type="component" value="Unassembled WGS sequence"/>
</dbReference>
<feature type="domain" description="RDRP C-terminal head" evidence="11">
    <location>
        <begin position="1134"/>
        <end position="1271"/>
    </location>
</feature>
<evidence type="ECO:0000256" key="5">
    <source>
        <dbReference type="ARBA" id="ARBA00022695"/>
    </source>
</evidence>
<evidence type="ECO:0000256" key="3">
    <source>
        <dbReference type="ARBA" id="ARBA00022484"/>
    </source>
</evidence>
<gene>
    <name evidence="12" type="ORF">SMACR_05269</name>
</gene>
<dbReference type="VEuPathDB" id="FungiDB:SMAC_05269"/>
<evidence type="ECO:0000256" key="9">
    <source>
        <dbReference type="SAM" id="MobiDB-lite"/>
    </source>
</evidence>
<dbReference type="PANTHER" id="PTHR23079">
    <property type="entry name" value="RNA-DEPENDENT RNA POLYMERASE"/>
    <property type="match status" value="1"/>
</dbReference>
<feature type="region of interest" description="Disordered" evidence="9">
    <location>
        <begin position="1499"/>
        <end position="1526"/>
    </location>
</feature>
<proteinExistence type="inferred from homology"/>
<keyword evidence="4" id="KW-0808">Transferase</keyword>
<dbReference type="CDD" id="cd00590">
    <property type="entry name" value="RRM_SF"/>
    <property type="match status" value="1"/>
</dbReference>
<sequence length="1703" mass="190938">MSGIPAWVEQAQHAALVSPDRSPRDDACPTHASRCRPSQQPRHKENTSTSRPPSRPPSRPSSSSSQHPPRAIRQYSRGKPSPFASSGPPPQPVFISKEWKWARGASIRVKNVPPGANVQDIYNLFSEHGHISYIDLDEDRPDISDRGRRALVRFEPPPLSTDFLSRGVCRLRIGLVDHWLPLETVDPKRDDYKERTIRTQLGTTCPQTAYICPSTLSFGVLVQPAVFMKKQSVQTLSSDSLLRIKFDFKRMRLVIQFSLHYQRKPSGFQRQNEHYKLHIKFGVIKELCRTMVGEEHRQALVMTLRDPPVAYRKKDAAKTFGEDRLTWSENDLWERVVDISPGQDVGKGPVSLAENHQYIDLGRWLTYWIELDQHSTRVWDKVSQHLLDWNLRTKLTVFPEPLPNKKPEVWDLLDDRYGHAIQPASSQSWNNDFSLLAAPPRISLPFDVRYQLEVCISQGIINEHNIDRPFLEKLTEFCNDDNSLNKDRARLILEYAADEYAGKRIFDPMGLFKDSAAMRYFPSTFIIPNYCALVRRVTITPTRIYFSTPYVEPTNRVIRQWRFAQDYFIRIQFTDEVLEGRIRSGEAELPLFLRAYRVLQEGIAMGLWHWKFLAFGNSQIREAGAYMFCEQSDLTCDMMRSWMGRFSHIKVIAKYAARLGQCFSTTRLVPGIPAPRIVTIPDVEKDGFCFTDGVGKISPLLAKIITHEWSLDRLPSAFQFRMGGCKGVLVTWPDVKGMEVHIRKSQEKFVAEFNGLEVIKCSAFATATLNRQTIAVLSSLGVPDQVFVDMMEKQLSDYNAAMVDKRKATEYLRKYVDENHITPIIAQMLSYGFMESQEPFVRTLLQLWRSWSIKTLKEKARLSVEKSAFVLGCVDESRTLKGHMKVIEGWKDVPSEKLPQIFLQIPDNVNDGYKVITGTCVVGRNPSLHPGDIRVVEAVDVPALRHIRDVVVFPLTGDRDVPSMCSGGDLDGDDFFVIWDPLLVPNERSHPPMINEPVVGKELANEPTVNNLVTFFVLYMKHNNLPLIAHAHMATADAEMDGVKSSKCLELAILHSMAVDYVKTGVPAVFPKRLDPKSWPHFMEKKKRDYHSATALGKLYDMVKRETFDMKENYELPFDSRILKHTKCRALRDETLTKARRIKSQYDTAMRRVMCQLEIATEFEVWTAFVMSKPRVGSEYKLQENVGRESSALKQHFRDQCRKEAGGDLLSFVSAMYRVTYEEVRIALHEAKQPHIRPDGSLGTRRITPKTMPLVSFPWLFWDKLGELARTSGIIQRKLDDGSEDMDLLSDVLLVSQRHRGRHNASGGSDFMDEHGDPLSYTRTSDGKVVHYGQVLNLFSHDDEDGDERNDARNRNNSGEESTGLKSTKSASNLSPVAEEDLLSFESPPSSPVVKPVSPEVGVSKKGKIFKYDANFLLQVRKTSTEEPCLEFHPEVKSLIGYSDGGSSTSARTPGAGSQSVLGSASDGGFPAMGHLLGPLPTFAKADLAIGLSGPVATTYTPPPTNEETVIRGDHSSRTSDLSASTCSANLQPLTERTSLDTEDLLLDIYSASPPRASNAGLGSAADSGVPVKGELPIWVEQVVRMGHRNPTPPLEPLVIPDVVGASQSESPLTGTITASAIYDPFVSSFPAAPAPATCGGGACYGSDGGASAGPINKQIIMGLDQGIKKEEYDEESDEEVEEVELEMDEDSLAARVAQMAAL</sequence>
<reference evidence="12 13" key="1">
    <citation type="submission" date="2017-07" db="EMBL/GenBank/DDBJ databases">
        <title>Genome sequence of the Sordaria macrospora wild type strain R19027.</title>
        <authorList>
            <person name="Nowrousian M."/>
            <person name="Teichert I."/>
            <person name="Kueck U."/>
        </authorList>
    </citation>
    <scope>NUCLEOTIDE SEQUENCE [LARGE SCALE GENOMIC DNA]</scope>
    <source>
        <strain evidence="12 13">R19027</strain>
        <tissue evidence="12">Mycelium</tissue>
    </source>
</reference>
<feature type="region of interest" description="Disordered" evidence="9">
    <location>
        <begin position="1340"/>
        <end position="1399"/>
    </location>
</feature>
<dbReference type="GO" id="GO:0003968">
    <property type="term" value="F:RNA-directed RNA polymerase activity"/>
    <property type="evidence" value="ECO:0007669"/>
    <property type="project" value="UniProtKB-KW"/>
</dbReference>
<evidence type="ECO:0000313" key="13">
    <source>
        <dbReference type="Proteomes" id="UP000433876"/>
    </source>
</evidence>
<dbReference type="SUPFAM" id="SSF54928">
    <property type="entry name" value="RNA-binding domain, RBD"/>
    <property type="match status" value="1"/>
</dbReference>
<comment type="caution">
    <text evidence="12">The sequence shown here is derived from an EMBL/GenBank/DDBJ whole genome shotgun (WGS) entry which is preliminary data.</text>
</comment>
<dbReference type="GO" id="GO:0030422">
    <property type="term" value="P:siRNA processing"/>
    <property type="evidence" value="ECO:0007669"/>
    <property type="project" value="TreeGrafter"/>
</dbReference>
<dbReference type="InterPro" id="IPR057596">
    <property type="entry name" value="RDRP_core"/>
</dbReference>
<feature type="compositionally biased region" description="Low complexity" evidence="9">
    <location>
        <begin position="60"/>
        <end position="69"/>
    </location>
</feature>
<keyword evidence="7" id="KW-0943">RNA-mediated gene silencing</keyword>
<dbReference type="InterPro" id="IPR035979">
    <property type="entry name" value="RBD_domain_sf"/>
</dbReference>
<evidence type="ECO:0000259" key="10">
    <source>
        <dbReference type="Pfam" id="PF05183"/>
    </source>
</evidence>
<evidence type="ECO:0000256" key="4">
    <source>
        <dbReference type="ARBA" id="ARBA00022679"/>
    </source>
</evidence>
<comment type="catalytic activity">
    <reaction evidence="8">
        <text>RNA(n) + a ribonucleoside 5'-triphosphate = RNA(n+1) + diphosphate</text>
        <dbReference type="Rhea" id="RHEA:21248"/>
        <dbReference type="Rhea" id="RHEA-COMP:14527"/>
        <dbReference type="Rhea" id="RHEA-COMP:17342"/>
        <dbReference type="ChEBI" id="CHEBI:33019"/>
        <dbReference type="ChEBI" id="CHEBI:61557"/>
        <dbReference type="ChEBI" id="CHEBI:140395"/>
        <dbReference type="EC" id="2.7.7.48"/>
    </reaction>
</comment>
<evidence type="ECO:0000256" key="7">
    <source>
        <dbReference type="ARBA" id="ARBA00023158"/>
    </source>
</evidence>
<dbReference type="SUPFAM" id="SSF101489">
    <property type="entry name" value="Eukaryotic initiation factor 4f subunit eIF4g, eIF4e-binding domain"/>
    <property type="match status" value="1"/>
</dbReference>
<dbReference type="EMBL" id="NMPR01000005">
    <property type="protein sequence ID" value="KAA8636281.1"/>
    <property type="molecule type" value="Genomic_DNA"/>
</dbReference>
<evidence type="ECO:0000256" key="2">
    <source>
        <dbReference type="ARBA" id="ARBA00012494"/>
    </source>
</evidence>
<comment type="similarity">
    <text evidence="1">Belongs to the RdRP family.</text>
</comment>
<name>A0A8S9A5M9_SORMA</name>
<dbReference type="GO" id="GO:0003723">
    <property type="term" value="F:RNA binding"/>
    <property type="evidence" value="ECO:0007669"/>
    <property type="project" value="UniProtKB-KW"/>
</dbReference>
<keyword evidence="5" id="KW-0548">Nucleotidyltransferase</keyword>
<dbReference type="InterPro" id="IPR007855">
    <property type="entry name" value="RDRP"/>
</dbReference>
<protein>
    <recommendedName>
        <fullName evidence="2">RNA-directed RNA polymerase</fullName>
        <ecNumber evidence="2">2.7.7.48</ecNumber>
    </recommendedName>
</protein>
<dbReference type="InterPro" id="IPR058752">
    <property type="entry name" value="RDRP_C_head"/>
</dbReference>
<evidence type="ECO:0000256" key="6">
    <source>
        <dbReference type="ARBA" id="ARBA00022884"/>
    </source>
</evidence>
<accession>A0A8S9A5M9</accession>
<evidence type="ECO:0000313" key="12">
    <source>
        <dbReference type="EMBL" id="KAA8636281.1"/>
    </source>
</evidence>
<dbReference type="OMA" id="AFVMSKP"/>
<feature type="region of interest" description="Disordered" evidence="9">
    <location>
        <begin position="1443"/>
        <end position="1462"/>
    </location>
</feature>
<keyword evidence="6" id="KW-0694">RNA-binding</keyword>
<evidence type="ECO:0000256" key="8">
    <source>
        <dbReference type="ARBA" id="ARBA00048744"/>
    </source>
</evidence>
<keyword evidence="3" id="KW-0696">RNA-directed RNA polymerase</keyword>
<feature type="region of interest" description="Disordered" evidence="9">
    <location>
        <begin position="1300"/>
        <end position="1324"/>
    </location>
</feature>
<dbReference type="InterPro" id="IPR036211">
    <property type="entry name" value="eIF4G_eIF4E-bd_sf"/>
</dbReference>
<feature type="compositionally biased region" description="Polar residues" evidence="9">
    <location>
        <begin position="1355"/>
        <end position="1375"/>
    </location>
</feature>
<feature type="region of interest" description="Disordered" evidence="9">
    <location>
        <begin position="1"/>
        <end position="90"/>
    </location>
</feature>
<feature type="compositionally biased region" description="Polar residues" evidence="9">
    <location>
        <begin position="1445"/>
        <end position="1462"/>
    </location>
</feature>
<dbReference type="Pfam" id="PF26253">
    <property type="entry name" value="RdRP_head"/>
    <property type="match status" value="1"/>
</dbReference>
<dbReference type="EC" id="2.7.7.48" evidence="2"/>
<dbReference type="PANTHER" id="PTHR23079:SF55">
    <property type="entry name" value="RNA-DIRECTED RNA POLYMERASE"/>
    <property type="match status" value="1"/>
</dbReference>
<dbReference type="GO" id="GO:0031380">
    <property type="term" value="C:nuclear RNA-directed RNA polymerase complex"/>
    <property type="evidence" value="ECO:0007669"/>
    <property type="project" value="TreeGrafter"/>
</dbReference>
<dbReference type="Pfam" id="PF05183">
    <property type="entry name" value="RdRP"/>
    <property type="match status" value="1"/>
</dbReference>
<evidence type="ECO:0000256" key="1">
    <source>
        <dbReference type="ARBA" id="ARBA00005762"/>
    </source>
</evidence>
<organism evidence="12 13">
    <name type="scientific">Sordaria macrospora</name>
    <dbReference type="NCBI Taxonomy" id="5147"/>
    <lineage>
        <taxon>Eukaryota</taxon>
        <taxon>Fungi</taxon>
        <taxon>Dikarya</taxon>
        <taxon>Ascomycota</taxon>
        <taxon>Pezizomycotina</taxon>
        <taxon>Sordariomycetes</taxon>
        <taxon>Sordariomycetidae</taxon>
        <taxon>Sordariales</taxon>
        <taxon>Sordariaceae</taxon>
        <taxon>Sordaria</taxon>
    </lineage>
</organism>
<feature type="domain" description="RDRP core" evidence="10">
    <location>
        <begin position="539"/>
        <end position="1103"/>
    </location>
</feature>